<dbReference type="InterPro" id="IPR013767">
    <property type="entry name" value="PAS_fold"/>
</dbReference>
<evidence type="ECO:0000256" key="5">
    <source>
        <dbReference type="ARBA" id="ARBA00023163"/>
    </source>
</evidence>
<evidence type="ECO:0000256" key="4">
    <source>
        <dbReference type="ARBA" id="ARBA00023125"/>
    </source>
</evidence>
<dbReference type="PROSITE" id="PS50045">
    <property type="entry name" value="SIGMA54_INTERACT_4"/>
    <property type="match status" value="1"/>
</dbReference>
<accession>A0A151B3G4</accession>
<organism evidence="7 8">
    <name type="scientific">Clostridium tepidiprofundi DSM 19306</name>
    <dbReference type="NCBI Taxonomy" id="1121338"/>
    <lineage>
        <taxon>Bacteria</taxon>
        <taxon>Bacillati</taxon>
        <taxon>Bacillota</taxon>
        <taxon>Clostridia</taxon>
        <taxon>Eubacteriales</taxon>
        <taxon>Clostridiaceae</taxon>
        <taxon>Clostridium</taxon>
    </lineage>
</organism>
<dbReference type="SUPFAM" id="SSF55785">
    <property type="entry name" value="PYP-like sensor domain (PAS domain)"/>
    <property type="match status" value="1"/>
</dbReference>
<dbReference type="InterPro" id="IPR025944">
    <property type="entry name" value="Sigma_54_int_dom_CS"/>
</dbReference>
<keyword evidence="3" id="KW-0805">Transcription regulation</keyword>
<dbReference type="SUPFAM" id="SSF52540">
    <property type="entry name" value="P-loop containing nucleoside triphosphate hydrolases"/>
    <property type="match status" value="1"/>
</dbReference>
<dbReference type="Pfam" id="PF25601">
    <property type="entry name" value="AAA_lid_14"/>
    <property type="match status" value="1"/>
</dbReference>
<dbReference type="AlphaFoldDB" id="A0A151B3G4"/>
<dbReference type="EC" id="1.14.13.48" evidence="7"/>
<keyword evidence="1" id="KW-0547">Nucleotide-binding</keyword>
<dbReference type="InterPro" id="IPR002197">
    <property type="entry name" value="HTH_Fis"/>
</dbReference>
<sequence>MSMLDKVIDTVSDGIIITDCELNIVKFNEKTLKEFNCTENALLGYPLRKVLNDDNYLKQIKNANKLYNANKTLFFKNRRIRCSINASSIVQNGEFKGIIIAFNSLCNINKKCCEMYKAMYNFNDIITIDSRMIKIIDYAKKAAYTDCNILLEGESGTGKEVFAQAIHNYSKRANGPFVAVNCAAIPNELIESELFGYEKGAFTGASQSGHKGKFEIAHGGTLFLDEIGDMPSELQSKLLRAIDTKTITPIGGTREKKIDVRIISATNRILSEEVNKKNFRFDLYYRLNVISIHLISLRYRREDIELLTQYFIEKLNLLTNNEKRASLGYIELLKKHSWPGNIRELKNTVERAYYLCDNDVIDDDIVQNFNLIKMDMKSDKCENIIPLEELEKKNIICAVNYCNGNISKAADMLQIGRATLYRKIKKYCLKI</sequence>
<dbReference type="GO" id="GO:0043565">
    <property type="term" value="F:sequence-specific DNA binding"/>
    <property type="evidence" value="ECO:0007669"/>
    <property type="project" value="InterPro"/>
</dbReference>
<dbReference type="InterPro" id="IPR025662">
    <property type="entry name" value="Sigma_54_int_dom_ATP-bd_1"/>
</dbReference>
<evidence type="ECO:0000256" key="3">
    <source>
        <dbReference type="ARBA" id="ARBA00023015"/>
    </source>
</evidence>
<evidence type="ECO:0000256" key="1">
    <source>
        <dbReference type="ARBA" id="ARBA00022741"/>
    </source>
</evidence>
<dbReference type="CDD" id="cd00009">
    <property type="entry name" value="AAA"/>
    <property type="match status" value="1"/>
</dbReference>
<dbReference type="Gene3D" id="1.10.10.60">
    <property type="entry name" value="Homeodomain-like"/>
    <property type="match status" value="1"/>
</dbReference>
<dbReference type="InterPro" id="IPR058031">
    <property type="entry name" value="AAA_lid_NorR"/>
</dbReference>
<keyword evidence="4" id="KW-0238">DNA-binding</keyword>
<keyword evidence="5" id="KW-0804">Transcription</keyword>
<dbReference type="PRINTS" id="PR01590">
    <property type="entry name" value="HTHFIS"/>
</dbReference>
<dbReference type="GO" id="GO:0018457">
    <property type="term" value="F:perillyl-alcohol dehydrogenase (NAD+) activity"/>
    <property type="evidence" value="ECO:0007669"/>
    <property type="project" value="UniProtKB-EC"/>
</dbReference>
<dbReference type="Gene3D" id="3.40.50.300">
    <property type="entry name" value="P-loop containing nucleotide triphosphate hydrolases"/>
    <property type="match status" value="1"/>
</dbReference>
<evidence type="ECO:0000313" key="8">
    <source>
        <dbReference type="Proteomes" id="UP000075531"/>
    </source>
</evidence>
<dbReference type="EMBL" id="LTBA01000016">
    <property type="protein sequence ID" value="KYH34436.1"/>
    <property type="molecule type" value="Genomic_DNA"/>
</dbReference>
<keyword evidence="2" id="KW-0067">ATP-binding</keyword>
<dbReference type="Pfam" id="PF00989">
    <property type="entry name" value="PAS"/>
    <property type="match status" value="1"/>
</dbReference>
<dbReference type="PANTHER" id="PTHR32071:SF57">
    <property type="entry name" value="C4-DICARBOXYLATE TRANSPORT TRANSCRIPTIONAL REGULATORY PROTEIN DCTD"/>
    <property type="match status" value="1"/>
</dbReference>
<dbReference type="EC" id="1.1.1.144" evidence="7"/>
<evidence type="ECO:0000256" key="2">
    <source>
        <dbReference type="ARBA" id="ARBA00022840"/>
    </source>
</evidence>
<dbReference type="Pfam" id="PF00158">
    <property type="entry name" value="Sigma54_activat"/>
    <property type="match status" value="1"/>
</dbReference>
<proteinExistence type="predicted"/>
<dbReference type="InterPro" id="IPR027417">
    <property type="entry name" value="P-loop_NTPase"/>
</dbReference>
<evidence type="ECO:0000259" key="6">
    <source>
        <dbReference type="PROSITE" id="PS50045"/>
    </source>
</evidence>
<dbReference type="FunFam" id="3.40.50.300:FF:000006">
    <property type="entry name" value="DNA-binding transcriptional regulator NtrC"/>
    <property type="match status" value="1"/>
</dbReference>
<dbReference type="InterPro" id="IPR035965">
    <property type="entry name" value="PAS-like_dom_sf"/>
</dbReference>
<feature type="domain" description="Sigma-54 factor interaction" evidence="6">
    <location>
        <begin position="125"/>
        <end position="354"/>
    </location>
</feature>
<evidence type="ECO:0000313" key="7">
    <source>
        <dbReference type="EMBL" id="KYH34436.1"/>
    </source>
</evidence>
<dbReference type="InterPro" id="IPR003593">
    <property type="entry name" value="AAA+_ATPase"/>
</dbReference>
<dbReference type="Gene3D" id="1.10.8.60">
    <property type="match status" value="1"/>
</dbReference>
<dbReference type="InterPro" id="IPR025943">
    <property type="entry name" value="Sigma_54_int_dom_ATP-bd_2"/>
</dbReference>
<reference evidence="7 8" key="1">
    <citation type="submission" date="2016-02" db="EMBL/GenBank/DDBJ databases">
        <title>Genome sequence of Clostridium tepidiprofundi DSM 19306.</title>
        <authorList>
            <person name="Poehlein A."/>
            <person name="Daniel R."/>
        </authorList>
    </citation>
    <scope>NUCLEOTIDE SEQUENCE [LARGE SCALE GENOMIC DNA]</scope>
    <source>
        <strain evidence="7 8">DSM 19306</strain>
    </source>
</reference>
<dbReference type="Gene3D" id="3.30.450.20">
    <property type="entry name" value="PAS domain"/>
    <property type="match status" value="1"/>
</dbReference>
<dbReference type="GO" id="GO:0006355">
    <property type="term" value="P:regulation of DNA-templated transcription"/>
    <property type="evidence" value="ECO:0007669"/>
    <property type="project" value="InterPro"/>
</dbReference>
<dbReference type="SUPFAM" id="SSF46689">
    <property type="entry name" value="Homeodomain-like"/>
    <property type="match status" value="1"/>
</dbReference>
<gene>
    <name evidence="7" type="ORF">CLTEP_15880</name>
</gene>
<dbReference type="SMART" id="SM00382">
    <property type="entry name" value="AAA"/>
    <property type="match status" value="1"/>
</dbReference>
<dbReference type="PROSITE" id="PS00676">
    <property type="entry name" value="SIGMA54_INTERACT_2"/>
    <property type="match status" value="1"/>
</dbReference>
<dbReference type="PROSITE" id="PS00675">
    <property type="entry name" value="SIGMA54_INTERACT_1"/>
    <property type="match status" value="1"/>
</dbReference>
<dbReference type="PANTHER" id="PTHR32071">
    <property type="entry name" value="TRANSCRIPTIONAL REGULATORY PROTEIN"/>
    <property type="match status" value="1"/>
</dbReference>
<dbReference type="Proteomes" id="UP000075531">
    <property type="component" value="Unassembled WGS sequence"/>
</dbReference>
<dbReference type="EC" id="1.14.13.49" evidence="7"/>
<dbReference type="PROSITE" id="PS00688">
    <property type="entry name" value="SIGMA54_INTERACT_3"/>
    <property type="match status" value="1"/>
</dbReference>
<comment type="caution">
    <text evidence="7">The sequence shown here is derived from an EMBL/GenBank/DDBJ whole genome shotgun (WGS) entry which is preliminary data.</text>
</comment>
<keyword evidence="8" id="KW-1185">Reference proteome</keyword>
<dbReference type="Pfam" id="PF02954">
    <property type="entry name" value="HTH_8"/>
    <property type="match status" value="1"/>
</dbReference>
<protein>
    <submittedName>
        <fullName evidence="7">Limonene hydroxylase</fullName>
        <ecNumber evidence="7">1.1.1.144</ecNumber>
        <ecNumber evidence="7">1.1.1.243</ecNumber>
        <ecNumber evidence="7">1.14.13.48</ecNumber>
        <ecNumber evidence="7">1.14.13.49</ecNumber>
    </submittedName>
</protein>
<name>A0A151B3G4_9CLOT</name>
<dbReference type="EC" id="1.1.1.243" evidence="7"/>
<dbReference type="GO" id="GO:0018459">
    <property type="term" value="F:carveol dehydrogenase activity"/>
    <property type="evidence" value="ECO:0007669"/>
    <property type="project" value="UniProtKB-EC"/>
</dbReference>
<dbReference type="STRING" id="1121338.CLTEP_15880"/>
<dbReference type="PATRIC" id="fig|1121338.3.peg.1632"/>
<dbReference type="InterPro" id="IPR009057">
    <property type="entry name" value="Homeodomain-like_sf"/>
</dbReference>
<dbReference type="RefSeq" id="WP_161938360.1">
    <property type="nucleotide sequence ID" value="NZ_LTBA01000016.1"/>
</dbReference>
<dbReference type="InterPro" id="IPR002078">
    <property type="entry name" value="Sigma_54_int"/>
</dbReference>
<dbReference type="GO" id="GO:0005524">
    <property type="term" value="F:ATP binding"/>
    <property type="evidence" value="ECO:0007669"/>
    <property type="project" value="UniProtKB-KW"/>
</dbReference>
<keyword evidence="7" id="KW-0560">Oxidoreductase</keyword>